<feature type="transmembrane region" description="Helical" evidence="2">
    <location>
        <begin position="12"/>
        <end position="35"/>
    </location>
</feature>
<evidence type="ECO:0000313" key="4">
    <source>
        <dbReference type="Proteomes" id="UP001054811"/>
    </source>
</evidence>
<dbReference type="EMBL" id="CP091139">
    <property type="protein sequence ID" value="UUT35589.1"/>
    <property type="molecule type" value="Genomic_DNA"/>
</dbReference>
<reference evidence="3" key="1">
    <citation type="submission" date="2022-01" db="EMBL/GenBank/DDBJ databases">
        <title>Microbacterium eymi and Microbacterium rhizovicinus sp. nov., isolated from the rhizospheric soil of Elymus tsukushiensis, a plant native to the Dokdo Islands, Republic of Korea.</title>
        <authorList>
            <person name="Hwang Y.J."/>
        </authorList>
    </citation>
    <scope>NUCLEOTIDE SEQUENCE</scope>
    <source>
        <strain evidence="3">KUDC0405</strain>
    </source>
</reference>
<keyword evidence="2" id="KW-0812">Transmembrane</keyword>
<name>A0ABY5NKC6_9MICO</name>
<proteinExistence type="predicted"/>
<keyword evidence="2" id="KW-1133">Transmembrane helix</keyword>
<keyword evidence="2" id="KW-0472">Membrane</keyword>
<sequence>MTPEIRRARRAFIWVGVVLPAVITVLSTLVVLIWLPSCPTRRPRTGRAERRRTASARHGRTRRSDSAFRRSPSC</sequence>
<feature type="region of interest" description="Disordered" evidence="1">
    <location>
        <begin position="39"/>
        <end position="74"/>
    </location>
</feature>
<dbReference type="Proteomes" id="UP001054811">
    <property type="component" value="Chromosome"/>
</dbReference>
<evidence type="ECO:0000313" key="3">
    <source>
        <dbReference type="EMBL" id="UUT35589.1"/>
    </source>
</evidence>
<accession>A0ABY5NKC6</accession>
<keyword evidence="4" id="KW-1185">Reference proteome</keyword>
<protein>
    <submittedName>
        <fullName evidence="3">Uncharacterized protein</fullName>
    </submittedName>
</protein>
<evidence type="ECO:0000256" key="2">
    <source>
        <dbReference type="SAM" id="Phobius"/>
    </source>
</evidence>
<dbReference type="RefSeq" id="WP_259612198.1">
    <property type="nucleotide sequence ID" value="NZ_CP091139.2"/>
</dbReference>
<organism evidence="3 4">
    <name type="scientific">Microbacterium elymi</name>
    <dbReference type="NCBI Taxonomy" id="2909587"/>
    <lineage>
        <taxon>Bacteria</taxon>
        <taxon>Bacillati</taxon>
        <taxon>Actinomycetota</taxon>
        <taxon>Actinomycetes</taxon>
        <taxon>Micrococcales</taxon>
        <taxon>Microbacteriaceae</taxon>
        <taxon>Microbacterium</taxon>
    </lineage>
</organism>
<gene>
    <name evidence="3" type="ORF">L2X98_19975</name>
</gene>
<evidence type="ECO:0000256" key="1">
    <source>
        <dbReference type="SAM" id="MobiDB-lite"/>
    </source>
</evidence>